<name>A0ABV6YPQ7_UNCEI</name>
<dbReference type="InterPro" id="IPR001845">
    <property type="entry name" value="HTH_ArsR_DNA-bd_dom"/>
</dbReference>
<evidence type="ECO:0000256" key="2">
    <source>
        <dbReference type="ARBA" id="ARBA00023125"/>
    </source>
</evidence>
<dbReference type="SUPFAM" id="SSF46785">
    <property type="entry name" value="Winged helix' DNA-binding domain"/>
    <property type="match status" value="1"/>
</dbReference>
<dbReference type="SMART" id="SM00418">
    <property type="entry name" value="HTH_ARSR"/>
    <property type="match status" value="1"/>
</dbReference>
<protein>
    <submittedName>
        <fullName evidence="5">ArsR/SmtB family transcription factor</fullName>
    </submittedName>
</protein>
<keyword evidence="6" id="KW-1185">Reference proteome</keyword>
<dbReference type="Gene3D" id="1.10.10.10">
    <property type="entry name" value="Winged helix-like DNA-binding domain superfamily/Winged helix DNA-binding domain"/>
    <property type="match status" value="1"/>
</dbReference>
<dbReference type="PANTHER" id="PTHR33154">
    <property type="entry name" value="TRANSCRIPTIONAL REGULATOR, ARSR FAMILY"/>
    <property type="match status" value="1"/>
</dbReference>
<keyword evidence="2" id="KW-0238">DNA-binding</keyword>
<dbReference type="PRINTS" id="PR00778">
    <property type="entry name" value="HTHARSR"/>
</dbReference>
<feature type="domain" description="HTH arsR-type" evidence="4">
    <location>
        <begin position="1"/>
        <end position="90"/>
    </location>
</feature>
<dbReference type="PROSITE" id="PS50987">
    <property type="entry name" value="HTH_ARSR_2"/>
    <property type="match status" value="1"/>
</dbReference>
<organism evidence="5 6">
    <name type="scientific">Eiseniibacteriota bacterium</name>
    <dbReference type="NCBI Taxonomy" id="2212470"/>
    <lineage>
        <taxon>Bacteria</taxon>
        <taxon>Candidatus Eiseniibacteriota</taxon>
    </lineage>
</organism>
<evidence type="ECO:0000256" key="3">
    <source>
        <dbReference type="ARBA" id="ARBA00023163"/>
    </source>
</evidence>
<keyword evidence="3" id="KW-0804">Transcription</keyword>
<sequence>MREFLTIAKALSDENRVRTLMFLRGGELCVCQLIEMLGLAPSTVSKHMATLHGAGLVEARKEGRWMFYRLPDKTSSTAAAAALKWVQKSLAGDGQVQEDATRLKTVKITPVKELCRHYKS</sequence>
<dbReference type="NCBIfam" id="NF033788">
    <property type="entry name" value="HTH_metalloreg"/>
    <property type="match status" value="1"/>
</dbReference>
<dbReference type="PANTHER" id="PTHR33154:SF18">
    <property type="entry name" value="ARSENICAL RESISTANCE OPERON REPRESSOR"/>
    <property type="match status" value="1"/>
</dbReference>
<evidence type="ECO:0000256" key="1">
    <source>
        <dbReference type="ARBA" id="ARBA00023015"/>
    </source>
</evidence>
<dbReference type="Pfam" id="PF01022">
    <property type="entry name" value="HTH_5"/>
    <property type="match status" value="1"/>
</dbReference>
<dbReference type="InterPro" id="IPR011991">
    <property type="entry name" value="ArsR-like_HTH"/>
</dbReference>
<evidence type="ECO:0000313" key="6">
    <source>
        <dbReference type="Proteomes" id="UP001594288"/>
    </source>
</evidence>
<evidence type="ECO:0000313" key="5">
    <source>
        <dbReference type="EMBL" id="MFC1800057.1"/>
    </source>
</evidence>
<dbReference type="InterPro" id="IPR036388">
    <property type="entry name" value="WH-like_DNA-bd_sf"/>
</dbReference>
<gene>
    <name evidence="5" type="ORF">ACFL2Z_03995</name>
</gene>
<comment type="caution">
    <text evidence="5">The sequence shown here is derived from an EMBL/GenBank/DDBJ whole genome shotgun (WGS) entry which is preliminary data.</text>
</comment>
<keyword evidence="1" id="KW-0805">Transcription regulation</keyword>
<dbReference type="InterPro" id="IPR036390">
    <property type="entry name" value="WH_DNA-bd_sf"/>
</dbReference>
<reference evidence="5 6" key="1">
    <citation type="submission" date="2024-09" db="EMBL/GenBank/DDBJ databases">
        <authorList>
            <person name="D'Angelo T."/>
        </authorList>
    </citation>
    <scope>NUCLEOTIDE SEQUENCE [LARGE SCALE GENOMIC DNA]</scope>
    <source>
        <strain evidence="5">SAG AM-311-F02</strain>
    </source>
</reference>
<dbReference type="InterPro" id="IPR051081">
    <property type="entry name" value="HTH_MetalResp_TranReg"/>
</dbReference>
<accession>A0ABV6YPQ7</accession>
<dbReference type="Proteomes" id="UP001594288">
    <property type="component" value="Unassembled WGS sequence"/>
</dbReference>
<evidence type="ECO:0000259" key="4">
    <source>
        <dbReference type="PROSITE" id="PS50987"/>
    </source>
</evidence>
<dbReference type="EMBL" id="JBHPEI010000061">
    <property type="protein sequence ID" value="MFC1800057.1"/>
    <property type="molecule type" value="Genomic_DNA"/>
</dbReference>
<proteinExistence type="predicted"/>
<dbReference type="CDD" id="cd00090">
    <property type="entry name" value="HTH_ARSR"/>
    <property type="match status" value="1"/>
</dbReference>